<organism evidence="2 3">
    <name type="scientific">Streptomyces marokkonensis</name>
    <dbReference type="NCBI Taxonomy" id="324855"/>
    <lineage>
        <taxon>Bacteria</taxon>
        <taxon>Bacillati</taxon>
        <taxon>Actinomycetota</taxon>
        <taxon>Actinomycetes</taxon>
        <taxon>Kitasatosporales</taxon>
        <taxon>Streptomycetaceae</taxon>
        <taxon>Streptomyces</taxon>
    </lineage>
</organism>
<evidence type="ECO:0000313" key="2">
    <source>
        <dbReference type="EMBL" id="GAA3956707.1"/>
    </source>
</evidence>
<sequence>MSAIPGWLLRHRITIEPYQGDSSTGPVYGPPAEVRAFVDEQTRAVVSPGGENVTSSSTAYARPGTAAPPLSRVTLPSGRKTTVIAALPRDGGGLPTPDHVEIQLQ</sequence>
<proteinExistence type="predicted"/>
<dbReference type="EMBL" id="BAABCQ010000009">
    <property type="protein sequence ID" value="GAA3956707.1"/>
    <property type="molecule type" value="Genomic_DNA"/>
</dbReference>
<gene>
    <name evidence="2" type="ORF">GCM10022384_07280</name>
</gene>
<keyword evidence="3" id="KW-1185">Reference proteome</keyword>
<evidence type="ECO:0000256" key="1">
    <source>
        <dbReference type="SAM" id="MobiDB-lite"/>
    </source>
</evidence>
<name>A0ABP7NYH6_9ACTN</name>
<reference evidence="3" key="1">
    <citation type="journal article" date="2019" name="Int. J. Syst. Evol. Microbiol.">
        <title>The Global Catalogue of Microorganisms (GCM) 10K type strain sequencing project: providing services to taxonomists for standard genome sequencing and annotation.</title>
        <authorList>
            <consortium name="The Broad Institute Genomics Platform"/>
            <consortium name="The Broad Institute Genome Sequencing Center for Infectious Disease"/>
            <person name="Wu L."/>
            <person name="Ma J."/>
        </authorList>
    </citation>
    <scope>NUCLEOTIDE SEQUENCE [LARGE SCALE GENOMIC DNA]</scope>
    <source>
        <strain evidence="3">JCM 17027</strain>
    </source>
</reference>
<comment type="caution">
    <text evidence="2">The sequence shown here is derived from an EMBL/GenBank/DDBJ whole genome shotgun (WGS) entry which is preliminary data.</text>
</comment>
<feature type="region of interest" description="Disordered" evidence="1">
    <location>
        <begin position="46"/>
        <end position="74"/>
    </location>
</feature>
<dbReference type="RefSeq" id="WP_345589096.1">
    <property type="nucleotide sequence ID" value="NZ_BAABCQ010000009.1"/>
</dbReference>
<dbReference type="Proteomes" id="UP001500034">
    <property type="component" value="Unassembled WGS sequence"/>
</dbReference>
<protein>
    <submittedName>
        <fullName evidence="2">Uncharacterized protein</fullName>
    </submittedName>
</protein>
<accession>A0ABP7NYH6</accession>
<evidence type="ECO:0000313" key="3">
    <source>
        <dbReference type="Proteomes" id="UP001500034"/>
    </source>
</evidence>